<dbReference type="PANTHER" id="PTHR33096:SF1">
    <property type="entry name" value="CXC1-LIKE CYSTEINE CLUSTER ASSOCIATED WITH KDZ TRANSPOSASES DOMAIN-CONTAINING PROTEIN"/>
    <property type="match status" value="1"/>
</dbReference>
<sequence>MALKKPIDIQRFAVGQLLALALYNGPVVDAYFTLAFCKHLLGILVGLSDLESVDPKHHRSLKWMLENNIDSIFELTFSVEADNFGSTRIVDLKPGGQEIPVMNKNKRSTTRPKSTDCLDLRADQERAKLLQFATGSSRVPLERFGTLQGAQGATKFLLVNAHTKNVLPSAHTCFNLIDLPSYNTYEHLRRMYLIAINEGSEGIGELGKLSTNYLALFVNNITYATPIEGIENVSSGSDRLDVAPRDHSTCKKSPLTTGAAIISALIQCRPAYNSPHSYTTPTTHHRCNHHLRPHPAPSRRATKQHAIAGYNSQPSFERNHDTENSDQHQSSLQQNYQPTPPVSTRIKTFSTPFSQIPKWFPKAINSIVLPDYHPMHEGNSADFAEDYASHVGGYDGPSYWVDVETIFDEESNRSLAQIRSLYQQLKQNHKQNNWIDLFKSLFPAYTHLKRITNDWTLPDSLDDRSHEVCNCSNPNPVVRQVDLIDLLGQKRVPFCFCHCTPDPVQLLAHGYLPSTPVYPQTAFSLRLLKFYHLLWNLCNAATTPFAEVMRRWNESLSIRLCSKSKKNLNQPRRLGRNLSGSIEVYRMLLAKHSTTIQTFTSATQQDVLAQRSCPACFGSALPDPSQPPDTRDIFICLDGNFQHRHHERASKNHLPLQIPDLFLDPSEISAADAYILRQEQAQKKTQTQKDYCSTQHKAADDKRNASTWKGCDDTGLMGTCCQHDFLIYYCNINQAGEGRGLPVAILTRLYKDINPNVNLQVLYDIGCSLEKFISLRKMFPEDIHRTKFATSIFHSYVHEWECQLKYNPRYNVGWGMSDGEGLERLWSYLSALVSPLRYATRNHRLNSLHHRSIFHNAIGIERLICTLRRKFIHAFAHRKHNQDLLDKLSAEANKHIQPQSNFSADFFKLQWQLQTTFESQKHTDKEVQKKLADFFERGELLKDSANTFVATLACQDSDTDQSHTINILQQIRDLQSAQDAEAAEIGGEFGDLDPANKEQQRMKILLWSAKSALFKAAVELQAETQPLRASKDRGERLGTRLKEKIYAAIKRRKKGAVKAIQTFCKRRTAYLKAYAPAELELNKNQDFDYNDFMKMGLEHPFWNDGYLCLSRDPWAVDPVVRTGIHAVLGLERSSEEVQQLQSELRRALSWALIHLQNLKDCINKTVEGDKSLDEKLDALYGDISLPGVQNRPGGRYLLLGGDLFLEQLEHEQLLCNWHHTIQGMLEKRLICQEMLPIEWFTTINQLMIKETAVAKGDGSIALNVALEEVALDDQDSDGGNNEGPTEDDFVTDDEGI</sequence>
<dbReference type="GO" id="GO:0061630">
    <property type="term" value="F:ubiquitin protein ligase activity"/>
    <property type="evidence" value="ECO:0007669"/>
    <property type="project" value="UniProtKB-EC"/>
</dbReference>
<dbReference type="PROSITE" id="PS50237">
    <property type="entry name" value="HECT"/>
    <property type="match status" value="2"/>
</dbReference>
<feature type="region of interest" description="Disordered" evidence="7">
    <location>
        <begin position="1271"/>
        <end position="1296"/>
    </location>
</feature>
<feature type="active site" description="Glycyl thioester intermediate" evidence="6">
    <location>
        <position position="173"/>
    </location>
</feature>
<feature type="compositionally biased region" description="Basic and acidic residues" evidence="7">
    <location>
        <begin position="317"/>
        <end position="326"/>
    </location>
</feature>
<feature type="compositionally biased region" description="Acidic residues" evidence="7">
    <location>
        <begin position="1284"/>
        <end position="1296"/>
    </location>
</feature>
<dbReference type="SUPFAM" id="SSF56204">
    <property type="entry name" value="Hect, E3 ligase catalytic domain"/>
    <property type="match status" value="1"/>
</dbReference>
<comment type="caution">
    <text evidence="6">Lacks conserved residue(s) required for the propagation of feature annotation.</text>
</comment>
<dbReference type="OrthoDB" id="3253684at2759"/>
<reference evidence="9 10" key="1">
    <citation type="submission" date="2017-11" db="EMBL/GenBank/DDBJ databases">
        <title>De novo assembly and phasing of dikaryotic genomes from two isolates of Puccinia coronata f. sp. avenae, the causal agent of oat crown rust.</title>
        <authorList>
            <person name="Miller M.E."/>
            <person name="Zhang Y."/>
            <person name="Omidvar V."/>
            <person name="Sperschneider J."/>
            <person name="Schwessinger B."/>
            <person name="Raley C."/>
            <person name="Palmer J.M."/>
            <person name="Garnica D."/>
            <person name="Upadhyaya N."/>
            <person name="Rathjen J."/>
            <person name="Taylor J.M."/>
            <person name="Park R.F."/>
            <person name="Dodds P.N."/>
            <person name="Hirsch C.D."/>
            <person name="Kianian S.F."/>
            <person name="Figueroa M."/>
        </authorList>
    </citation>
    <scope>NUCLEOTIDE SEQUENCE [LARGE SCALE GENOMIC DNA]</scope>
    <source>
        <strain evidence="9">12NC29</strain>
    </source>
</reference>
<dbReference type="InterPro" id="IPR000569">
    <property type="entry name" value="HECT_dom"/>
</dbReference>
<feature type="domain" description="HECT" evidence="8">
    <location>
        <begin position="123"/>
        <end position="206"/>
    </location>
</feature>
<gene>
    <name evidence="9" type="ORF">PCANC_26271</name>
</gene>
<keyword evidence="5 6" id="KW-0833">Ubl conjugation pathway</keyword>
<dbReference type="EC" id="2.3.2.26" evidence="3"/>
<evidence type="ECO:0000256" key="1">
    <source>
        <dbReference type="ARBA" id="ARBA00000885"/>
    </source>
</evidence>
<dbReference type="InterPro" id="IPR041320">
    <property type="entry name" value="CxC1"/>
</dbReference>
<evidence type="ECO:0000256" key="7">
    <source>
        <dbReference type="SAM" id="MobiDB-lite"/>
    </source>
</evidence>
<dbReference type="PANTHER" id="PTHR33096">
    <property type="entry name" value="CXC2 DOMAIN-CONTAINING PROTEIN"/>
    <property type="match status" value="1"/>
</dbReference>
<protein>
    <recommendedName>
        <fullName evidence="3">HECT-type E3 ubiquitin transferase</fullName>
        <ecNumber evidence="3">2.3.2.26</ecNumber>
    </recommendedName>
</protein>
<dbReference type="Gene3D" id="3.30.2410.10">
    <property type="entry name" value="Hect, E3 ligase catalytic domain"/>
    <property type="match status" value="1"/>
</dbReference>
<evidence type="ECO:0000313" key="10">
    <source>
        <dbReference type="Proteomes" id="UP000235388"/>
    </source>
</evidence>
<dbReference type="InterPro" id="IPR040521">
    <property type="entry name" value="KDZ"/>
</dbReference>
<feature type="domain" description="HECT" evidence="8">
    <location>
        <begin position="14"/>
        <end position="111"/>
    </location>
</feature>
<dbReference type="STRING" id="200324.A0A2N5TB07"/>
<dbReference type="Gene3D" id="3.90.1750.10">
    <property type="entry name" value="Hect, E3 ligase catalytic domains"/>
    <property type="match status" value="1"/>
</dbReference>
<proteinExistence type="predicted"/>
<dbReference type="InterPro" id="IPR035983">
    <property type="entry name" value="Hect_E3_ubiquitin_ligase"/>
</dbReference>
<dbReference type="FunFam" id="3.30.2160.10:FF:000001">
    <property type="entry name" value="E3 ubiquitin-protein ligase NEDD4-like"/>
    <property type="match status" value="1"/>
</dbReference>
<dbReference type="SMART" id="SM00119">
    <property type="entry name" value="HECTc"/>
    <property type="match status" value="1"/>
</dbReference>
<feature type="region of interest" description="Disordered" evidence="7">
    <location>
        <begin position="277"/>
        <end position="341"/>
    </location>
</feature>
<dbReference type="Gene3D" id="3.30.2160.10">
    <property type="entry name" value="Hect, E3 ligase catalytic domain"/>
    <property type="match status" value="1"/>
</dbReference>
<evidence type="ECO:0000256" key="5">
    <source>
        <dbReference type="ARBA" id="ARBA00022786"/>
    </source>
</evidence>
<comment type="pathway">
    <text evidence="2">Protein modification; protein ubiquitination.</text>
</comment>
<dbReference type="EMBL" id="PGCJ01000749">
    <property type="protein sequence ID" value="PLW22662.1"/>
    <property type="molecule type" value="Genomic_DNA"/>
</dbReference>
<evidence type="ECO:0000259" key="8">
    <source>
        <dbReference type="PROSITE" id="PS50237"/>
    </source>
</evidence>
<dbReference type="Pfam" id="PF18758">
    <property type="entry name" value="KDZ"/>
    <property type="match status" value="1"/>
</dbReference>
<keyword evidence="4" id="KW-0808">Transferase</keyword>
<evidence type="ECO:0000256" key="3">
    <source>
        <dbReference type="ARBA" id="ARBA00012485"/>
    </source>
</evidence>
<evidence type="ECO:0000313" key="9">
    <source>
        <dbReference type="EMBL" id="PLW22662.1"/>
    </source>
</evidence>
<accession>A0A2N5TB07</accession>
<evidence type="ECO:0000256" key="6">
    <source>
        <dbReference type="PROSITE-ProRule" id="PRU00104"/>
    </source>
</evidence>
<name>A0A2N5TB07_9BASI</name>
<dbReference type="Proteomes" id="UP000235388">
    <property type="component" value="Unassembled WGS sequence"/>
</dbReference>
<evidence type="ECO:0000256" key="2">
    <source>
        <dbReference type="ARBA" id="ARBA00004906"/>
    </source>
</evidence>
<evidence type="ECO:0000256" key="4">
    <source>
        <dbReference type="ARBA" id="ARBA00022679"/>
    </source>
</evidence>
<comment type="caution">
    <text evidence="9">The sequence shown here is derived from an EMBL/GenBank/DDBJ whole genome shotgun (WGS) entry which is preliminary data.</text>
</comment>
<feature type="compositionally biased region" description="Basic residues" evidence="7">
    <location>
        <begin position="283"/>
        <end position="293"/>
    </location>
</feature>
<comment type="catalytic activity">
    <reaction evidence="1">
        <text>S-ubiquitinyl-[E2 ubiquitin-conjugating enzyme]-L-cysteine + [acceptor protein]-L-lysine = [E2 ubiquitin-conjugating enzyme]-L-cysteine + N(6)-ubiquitinyl-[acceptor protein]-L-lysine.</text>
        <dbReference type="EC" id="2.3.2.26"/>
    </reaction>
</comment>
<organism evidence="9 10">
    <name type="scientific">Puccinia coronata f. sp. avenae</name>
    <dbReference type="NCBI Taxonomy" id="200324"/>
    <lineage>
        <taxon>Eukaryota</taxon>
        <taxon>Fungi</taxon>
        <taxon>Dikarya</taxon>
        <taxon>Basidiomycota</taxon>
        <taxon>Pucciniomycotina</taxon>
        <taxon>Pucciniomycetes</taxon>
        <taxon>Pucciniales</taxon>
        <taxon>Pucciniaceae</taxon>
        <taxon>Puccinia</taxon>
    </lineage>
</organism>
<dbReference type="Pfam" id="PF00632">
    <property type="entry name" value="HECT"/>
    <property type="match status" value="2"/>
</dbReference>
<keyword evidence="10" id="KW-1185">Reference proteome</keyword>
<feature type="compositionally biased region" description="Polar residues" evidence="7">
    <location>
        <begin position="327"/>
        <end position="337"/>
    </location>
</feature>
<dbReference type="Pfam" id="PF18802">
    <property type="entry name" value="CxC1"/>
    <property type="match status" value="1"/>
</dbReference>